<dbReference type="OrthoDB" id="44855at2"/>
<dbReference type="KEGG" id="tle:Tlet_0447"/>
<organism evidence="1 2">
    <name type="scientific">Pseudothermotoga lettingae (strain ATCC BAA-301 / DSM 14385 / NBRC 107922 / TMO)</name>
    <name type="common">Thermotoga lettingae</name>
    <dbReference type="NCBI Taxonomy" id="416591"/>
    <lineage>
        <taxon>Bacteria</taxon>
        <taxon>Thermotogati</taxon>
        <taxon>Thermotogota</taxon>
        <taxon>Thermotogae</taxon>
        <taxon>Thermotogales</taxon>
        <taxon>Thermotogaceae</taxon>
        <taxon>Pseudothermotoga</taxon>
    </lineage>
</organism>
<dbReference type="STRING" id="416591.Tlet_0447"/>
<reference evidence="1 2" key="1">
    <citation type="submission" date="2007-08" db="EMBL/GenBank/DDBJ databases">
        <title>Complete sequence of Thermotoga lettingae TMO.</title>
        <authorList>
            <consortium name="US DOE Joint Genome Institute"/>
            <person name="Copeland A."/>
            <person name="Lucas S."/>
            <person name="Lapidus A."/>
            <person name="Barry K."/>
            <person name="Glavina del Rio T."/>
            <person name="Dalin E."/>
            <person name="Tice H."/>
            <person name="Pitluck S."/>
            <person name="Foster B."/>
            <person name="Bruce D."/>
            <person name="Schmutz J."/>
            <person name="Larimer F."/>
            <person name="Land M."/>
            <person name="Hauser L."/>
            <person name="Kyrpides N."/>
            <person name="Mikhailova N."/>
            <person name="Nelson K."/>
            <person name="Gogarten J.P."/>
            <person name="Noll K."/>
            <person name="Richardson P."/>
        </authorList>
    </citation>
    <scope>NUCLEOTIDE SEQUENCE [LARGE SCALE GENOMIC DNA]</scope>
    <source>
        <strain evidence="2">ATCC BAA-301 / DSM 14385 / NBRC 107922 / TMO</strain>
    </source>
</reference>
<evidence type="ECO:0000313" key="1">
    <source>
        <dbReference type="EMBL" id="ABV33014.1"/>
    </source>
</evidence>
<dbReference type="HOGENOM" id="CLU_1057133_0_0_0"/>
<evidence type="ECO:0000313" key="2">
    <source>
        <dbReference type="Proteomes" id="UP000002016"/>
    </source>
</evidence>
<proteinExistence type="predicted"/>
<sequence>MGDIIDFSGDGRYASATGPWAFRMNPAGIVENEFRQLLISNTLRMGSNNVRSFSVSLLQPSEDSLAGVLQLSSDFTDFEMGRLSFLYGIAGRASTVDLGLNIGFERIEEDSQEDYSVFIDVGARGKFSEDSYAYYSIVVKKFRVWSSKSDLMNTADIGGGVSLEFDQMKFSFDVMYVSNELWNFSPAAELSLAPVNLYVCIPLFYLPENSKSALSVDFGGDVQIGNFNIGASVFYPFTKLNSSDLFGELGYDWHIDFRVGVRW</sequence>
<gene>
    <name evidence="1" type="ordered locus">Tlet_0447</name>
</gene>
<name>A8F4D0_PSELT</name>
<keyword evidence="2" id="KW-1185">Reference proteome</keyword>
<reference evidence="1 2" key="2">
    <citation type="journal article" date="2009" name="Proc. Natl. Acad. Sci. U.S.A.">
        <title>On the chimeric nature, thermophilic origin, and phylogenetic placement of the Thermotogales.</title>
        <authorList>
            <person name="Zhaxybayeva O."/>
            <person name="Swithers K.S."/>
            <person name="Lapierre P."/>
            <person name="Fournier G.P."/>
            <person name="Bickhart D.M."/>
            <person name="DeBoy R.T."/>
            <person name="Nelson K.E."/>
            <person name="Nesbo C.L."/>
            <person name="Doolittle W.F."/>
            <person name="Gogarten J.P."/>
            <person name="Noll K.M."/>
        </authorList>
    </citation>
    <scope>NUCLEOTIDE SEQUENCE [LARGE SCALE GENOMIC DNA]</scope>
    <source>
        <strain evidence="2">ATCC BAA-301 / DSM 14385 / NBRC 107922 / TMO</strain>
    </source>
</reference>
<dbReference type="Proteomes" id="UP000002016">
    <property type="component" value="Chromosome"/>
</dbReference>
<dbReference type="EMBL" id="CP000812">
    <property type="protein sequence ID" value="ABV33014.1"/>
    <property type="molecule type" value="Genomic_DNA"/>
</dbReference>
<accession>A8F4D0</accession>
<dbReference type="AlphaFoldDB" id="A8F4D0"/>
<protein>
    <submittedName>
        <fullName evidence="1">Uncharacterized protein</fullName>
    </submittedName>
</protein>